<evidence type="ECO:0000256" key="1">
    <source>
        <dbReference type="SAM" id="Coils"/>
    </source>
</evidence>
<feature type="coiled-coil region" evidence="1">
    <location>
        <begin position="111"/>
        <end position="138"/>
    </location>
</feature>
<dbReference type="EMBL" id="AP019827">
    <property type="protein sequence ID" value="BBM40736.1"/>
    <property type="molecule type" value="Genomic_DNA"/>
</dbReference>
<dbReference type="Proteomes" id="UP000322617">
    <property type="component" value="Chromosome"/>
</dbReference>
<reference evidence="2 3" key="1">
    <citation type="submission" date="2019-07" db="EMBL/GenBank/DDBJ databases">
        <title>Complete Genome Sequence of Leptotrichia shahii Strain JCM 16776.</title>
        <authorList>
            <person name="Watanabe S."/>
            <person name="Cui L."/>
        </authorList>
    </citation>
    <scope>NUCLEOTIDE SEQUENCE [LARGE SCALE GENOMIC DNA]</scope>
    <source>
        <strain evidence="2 3">JCM16776</strain>
    </source>
</reference>
<evidence type="ECO:0000313" key="2">
    <source>
        <dbReference type="EMBL" id="BBM40736.1"/>
    </source>
</evidence>
<name>A0A510JND5_9FUSO</name>
<proteinExistence type="predicted"/>
<dbReference type="RefSeq" id="WP_149201899.1">
    <property type="nucleotide sequence ID" value="NZ_AP019827.1"/>
</dbReference>
<gene>
    <name evidence="2" type="ORF">JCM16776_0956</name>
</gene>
<evidence type="ECO:0000313" key="3">
    <source>
        <dbReference type="Proteomes" id="UP000322617"/>
    </source>
</evidence>
<accession>A0A510JND5</accession>
<dbReference type="KEGG" id="lsz:JCM16776_0956"/>
<keyword evidence="3" id="KW-1185">Reference proteome</keyword>
<organism evidence="2 3">
    <name type="scientific">Leptotrichia shahii</name>
    <dbReference type="NCBI Taxonomy" id="157691"/>
    <lineage>
        <taxon>Bacteria</taxon>
        <taxon>Fusobacteriati</taxon>
        <taxon>Fusobacteriota</taxon>
        <taxon>Fusobacteriia</taxon>
        <taxon>Fusobacteriales</taxon>
        <taxon>Leptotrichiaceae</taxon>
        <taxon>Leptotrichia</taxon>
    </lineage>
</organism>
<protein>
    <submittedName>
        <fullName evidence="2">Uncharacterized protein</fullName>
    </submittedName>
</protein>
<keyword evidence="1" id="KW-0175">Coiled coil</keyword>
<dbReference type="AlphaFoldDB" id="A0A510JND5"/>
<sequence length="163" mass="18974">MASKIIKSINNFFKNGKEKKYIINFNYTNYLNEFINDKNNLNIEEMININGDINDFTGNPKIYFASIENEIKKIMEVSQLNYKSKSLRYTLTLLNSVVPNLKNIEIKSTKGKNIIDELNNLENNIKKEINKIGKIESNLIFGIDDVQIKDEFIKEILKGFIKK</sequence>